<feature type="domain" description="HTH cro/C1-type" evidence="1">
    <location>
        <begin position="18"/>
        <end position="73"/>
    </location>
</feature>
<dbReference type="RefSeq" id="WP_344127908.1">
    <property type="nucleotide sequence ID" value="NZ_BAAALT010000039.1"/>
</dbReference>
<evidence type="ECO:0000313" key="2">
    <source>
        <dbReference type="EMBL" id="GAA1795085.1"/>
    </source>
</evidence>
<keyword evidence="3" id="KW-1185">Reference proteome</keyword>
<organism evidence="2 3">
    <name type="scientific">Luedemannella flava</name>
    <dbReference type="NCBI Taxonomy" id="349316"/>
    <lineage>
        <taxon>Bacteria</taxon>
        <taxon>Bacillati</taxon>
        <taxon>Actinomycetota</taxon>
        <taxon>Actinomycetes</taxon>
        <taxon>Micromonosporales</taxon>
        <taxon>Micromonosporaceae</taxon>
        <taxon>Luedemannella</taxon>
    </lineage>
</organism>
<dbReference type="SMART" id="SM00530">
    <property type="entry name" value="HTH_XRE"/>
    <property type="match status" value="1"/>
</dbReference>
<evidence type="ECO:0000313" key="3">
    <source>
        <dbReference type="Proteomes" id="UP001500218"/>
    </source>
</evidence>
<dbReference type="EMBL" id="BAAALT010000039">
    <property type="protein sequence ID" value="GAA1795085.1"/>
    <property type="molecule type" value="Genomic_DNA"/>
</dbReference>
<dbReference type="Pfam" id="PF19054">
    <property type="entry name" value="DUF5753"/>
    <property type="match status" value="1"/>
</dbReference>
<dbReference type="SUPFAM" id="SSF47413">
    <property type="entry name" value="lambda repressor-like DNA-binding domains"/>
    <property type="match status" value="1"/>
</dbReference>
<dbReference type="Proteomes" id="UP001500218">
    <property type="component" value="Unassembled WGS sequence"/>
</dbReference>
<sequence>MPVGHSPLFRRRRLGEELRDLREAKGLKLQALAAELGWSHTKLSRLENAKVRPDVADVMDLLEALGVEPAQEQRLITLARQANQRGWWKAYAEMPQRQAGYAELEAGAREIWQYSLAFVPGLLQTEAYARVRFADREATAQFDTNDAVAGRQARQRILSADEAVNFTVVLDEALLRRVTAPADVWRGQLEHLVAAAGWPNVTVRVLPFGAELPHHAAALTGFSLYRFRDPNDPDVVCVETETSELQLGDEEDVARYRVMRDRLLTAALGPEDSIALIQERMT</sequence>
<proteinExistence type="predicted"/>
<dbReference type="Gene3D" id="1.10.260.40">
    <property type="entry name" value="lambda repressor-like DNA-binding domains"/>
    <property type="match status" value="1"/>
</dbReference>
<protein>
    <submittedName>
        <fullName evidence="2">Helix-turn-helix transcriptional regulator</fullName>
    </submittedName>
</protein>
<dbReference type="PROSITE" id="PS50943">
    <property type="entry name" value="HTH_CROC1"/>
    <property type="match status" value="1"/>
</dbReference>
<evidence type="ECO:0000259" key="1">
    <source>
        <dbReference type="PROSITE" id="PS50943"/>
    </source>
</evidence>
<reference evidence="3" key="1">
    <citation type="journal article" date="2019" name="Int. J. Syst. Evol. Microbiol.">
        <title>The Global Catalogue of Microorganisms (GCM) 10K type strain sequencing project: providing services to taxonomists for standard genome sequencing and annotation.</title>
        <authorList>
            <consortium name="The Broad Institute Genomics Platform"/>
            <consortium name="The Broad Institute Genome Sequencing Center for Infectious Disease"/>
            <person name="Wu L."/>
            <person name="Ma J."/>
        </authorList>
    </citation>
    <scope>NUCLEOTIDE SEQUENCE [LARGE SCALE GENOMIC DNA]</scope>
    <source>
        <strain evidence="3">JCM 13250</strain>
    </source>
</reference>
<gene>
    <name evidence="2" type="ORF">GCM10009682_16000</name>
</gene>
<dbReference type="Pfam" id="PF13560">
    <property type="entry name" value="HTH_31"/>
    <property type="match status" value="1"/>
</dbReference>
<dbReference type="CDD" id="cd00093">
    <property type="entry name" value="HTH_XRE"/>
    <property type="match status" value="1"/>
</dbReference>
<accession>A0ABP4Y0B9</accession>
<dbReference type="InterPro" id="IPR010982">
    <property type="entry name" value="Lambda_DNA-bd_dom_sf"/>
</dbReference>
<name>A0ABP4Y0B9_9ACTN</name>
<dbReference type="InterPro" id="IPR001387">
    <property type="entry name" value="Cro/C1-type_HTH"/>
</dbReference>
<comment type="caution">
    <text evidence="2">The sequence shown here is derived from an EMBL/GenBank/DDBJ whole genome shotgun (WGS) entry which is preliminary data.</text>
</comment>
<dbReference type="InterPro" id="IPR043917">
    <property type="entry name" value="DUF5753"/>
</dbReference>